<keyword evidence="3" id="KW-0808">Transferase</keyword>
<feature type="transmembrane region" description="Helical" evidence="1">
    <location>
        <begin position="75"/>
        <end position="96"/>
    </location>
</feature>
<protein>
    <submittedName>
        <fullName evidence="3">Sensor histidine kinase</fullName>
    </submittedName>
</protein>
<dbReference type="RefSeq" id="WP_369328839.1">
    <property type="nucleotide sequence ID" value="NZ_JAULBC010000002.1"/>
</dbReference>
<dbReference type="GO" id="GO:0016301">
    <property type="term" value="F:kinase activity"/>
    <property type="evidence" value="ECO:0007669"/>
    <property type="project" value="UniProtKB-KW"/>
</dbReference>
<evidence type="ECO:0000259" key="2">
    <source>
        <dbReference type="Pfam" id="PF06580"/>
    </source>
</evidence>
<evidence type="ECO:0000256" key="1">
    <source>
        <dbReference type="SAM" id="Phobius"/>
    </source>
</evidence>
<gene>
    <name evidence="3" type="ORF">QTN47_08035</name>
</gene>
<dbReference type="PANTHER" id="PTHR34220">
    <property type="entry name" value="SENSOR HISTIDINE KINASE YPDA"/>
    <property type="match status" value="1"/>
</dbReference>
<organism evidence="3 4">
    <name type="scientific">Danxiaibacter flavus</name>
    <dbReference type="NCBI Taxonomy" id="3049108"/>
    <lineage>
        <taxon>Bacteria</taxon>
        <taxon>Pseudomonadati</taxon>
        <taxon>Bacteroidota</taxon>
        <taxon>Chitinophagia</taxon>
        <taxon>Chitinophagales</taxon>
        <taxon>Chitinophagaceae</taxon>
        <taxon>Danxiaibacter</taxon>
    </lineage>
</organism>
<feature type="transmembrane region" description="Helical" evidence="1">
    <location>
        <begin position="108"/>
        <end position="131"/>
    </location>
</feature>
<dbReference type="PANTHER" id="PTHR34220:SF7">
    <property type="entry name" value="SENSOR HISTIDINE KINASE YPDA"/>
    <property type="match status" value="1"/>
</dbReference>
<dbReference type="EMBL" id="JAULBC010000002">
    <property type="protein sequence ID" value="MEX6687434.1"/>
    <property type="molecule type" value="Genomic_DNA"/>
</dbReference>
<keyword evidence="1" id="KW-0812">Transmembrane</keyword>
<accession>A0ABV3ZE05</accession>
<evidence type="ECO:0000313" key="3">
    <source>
        <dbReference type="EMBL" id="MEX6687434.1"/>
    </source>
</evidence>
<name>A0ABV3ZE05_9BACT</name>
<feature type="transmembrane region" description="Helical" evidence="1">
    <location>
        <begin position="45"/>
        <end position="69"/>
    </location>
</feature>
<feature type="domain" description="Signal transduction histidine kinase internal region" evidence="2">
    <location>
        <begin position="152"/>
        <end position="226"/>
    </location>
</feature>
<dbReference type="InterPro" id="IPR050640">
    <property type="entry name" value="Bact_2-comp_sensor_kinase"/>
</dbReference>
<dbReference type="Proteomes" id="UP001560573">
    <property type="component" value="Unassembled WGS sequence"/>
</dbReference>
<keyword evidence="4" id="KW-1185">Reference proteome</keyword>
<keyword evidence="3" id="KW-0418">Kinase</keyword>
<keyword evidence="1" id="KW-0472">Membrane</keyword>
<reference evidence="3 4" key="1">
    <citation type="submission" date="2023-07" db="EMBL/GenBank/DDBJ databases">
        <authorList>
            <person name="Lian W.-H."/>
        </authorList>
    </citation>
    <scope>NUCLEOTIDE SEQUENCE [LARGE SCALE GENOMIC DNA]</scope>
    <source>
        <strain evidence="3 4">SYSU DXS3180</strain>
    </source>
</reference>
<proteinExistence type="predicted"/>
<dbReference type="InterPro" id="IPR036890">
    <property type="entry name" value="HATPase_C_sf"/>
</dbReference>
<feature type="transmembrane region" description="Helical" evidence="1">
    <location>
        <begin position="6"/>
        <end position="25"/>
    </location>
</feature>
<evidence type="ECO:0000313" key="4">
    <source>
        <dbReference type="Proteomes" id="UP001560573"/>
    </source>
</evidence>
<comment type="caution">
    <text evidence="3">The sequence shown here is derived from an EMBL/GenBank/DDBJ whole genome shotgun (WGS) entry which is preliminary data.</text>
</comment>
<dbReference type="Gene3D" id="3.30.565.10">
    <property type="entry name" value="Histidine kinase-like ATPase, C-terminal domain"/>
    <property type="match status" value="1"/>
</dbReference>
<dbReference type="Pfam" id="PF06580">
    <property type="entry name" value="His_kinase"/>
    <property type="match status" value="1"/>
</dbReference>
<keyword evidence="1" id="KW-1133">Transmembrane helix</keyword>
<sequence length="335" mass="39050">MRKQLLWPFIGFIVFYYLLHMAVDLPNIINSRATFLWLPLSAKSLLFRLADIAANSLFTLIPYLILLYLYPQTKIVILIGLIGMAISLLFFGRYFFEANVLSKNMRLRFFFLNNLLYIFTYTAFGIVFYFMRYSHLQVLEKKELELINRQSELSFLRAQINPHFLFNSLNNIYSLVYIQSGKALDAIAVLSDLLRYMLYETNEKVSLQKELHYIEQYIALQKLRFDWPVKTEIKIAGQPESIYIAPLLLIPFVENAFKHGDFSEHADGLSISVSVTQQKIYFHCFNQKSHLQKDDTGGIGLDNVERRLALLYPGKNKLNIASNETHFIVNLEIQL</sequence>
<dbReference type="InterPro" id="IPR010559">
    <property type="entry name" value="Sig_transdc_His_kin_internal"/>
</dbReference>